<evidence type="ECO:0000256" key="3">
    <source>
        <dbReference type="SAM" id="Coils"/>
    </source>
</evidence>
<dbReference type="OrthoDB" id="4977at2759"/>
<dbReference type="Pfam" id="PF04912">
    <property type="entry name" value="Dynamitin"/>
    <property type="match status" value="1"/>
</dbReference>
<keyword evidence="3" id="KW-0175">Coiled coil</keyword>
<reference evidence="6" key="1">
    <citation type="submission" date="2015-07" db="EMBL/GenBank/DDBJ databases">
        <title>Annotation of Plasmodium falciparum IGH-CR14.</title>
        <authorList>
            <consortium name="The Broad Institute Genome Sequencing Platform"/>
            <person name="Volkman S.K."/>
            <person name="Neafsey D.E."/>
            <person name="Dash A.P."/>
            <person name="Chitnis C.E."/>
            <person name="Hartl D.L."/>
            <person name="Young S.K."/>
            <person name="Zeng Q."/>
            <person name="Koehrsen M."/>
            <person name="Alvarado L."/>
            <person name="Berlin A."/>
            <person name="Borenstein D."/>
            <person name="Chapman S.B."/>
            <person name="Chen Z."/>
            <person name="Engels R."/>
            <person name="Freedman E."/>
            <person name="Gellesch M."/>
            <person name="Goldberg J."/>
            <person name="Griggs A."/>
            <person name="Gujja S."/>
            <person name="Heilman E.R."/>
            <person name="Heiman D.I."/>
            <person name="Howarth C."/>
            <person name="Jen D."/>
            <person name="Larson L."/>
            <person name="Mehta T."/>
            <person name="Neiman D."/>
            <person name="Park D."/>
            <person name="Pearson M."/>
            <person name="Roberts A."/>
            <person name="Saif S."/>
            <person name="Shea T."/>
            <person name="Shenoy N."/>
            <person name="Sisk P."/>
            <person name="Stolte C."/>
            <person name="Sykes S."/>
            <person name="Walk T."/>
            <person name="White J."/>
            <person name="Yandava C."/>
            <person name="Haas B."/>
            <person name="Henn M.R."/>
            <person name="Nusbaum C."/>
            <person name="Birren B."/>
        </authorList>
    </citation>
    <scope>NUCLEOTIDE SEQUENCE [LARGE SCALE GENOMIC DNA]</scope>
    <source>
        <strain evidence="6">IGH-CR14</strain>
    </source>
</reference>
<gene>
    <name evidence="5" type="ORF">PFMG_03528</name>
</gene>
<feature type="compositionally biased region" description="Basic and acidic residues" evidence="4">
    <location>
        <begin position="16"/>
        <end position="38"/>
    </location>
</feature>
<reference evidence="6" key="2">
    <citation type="submission" date="2015-07" db="EMBL/GenBank/DDBJ databases">
        <title>The genome sequence of Plasmodium falciparum IGH-CR14.</title>
        <authorList>
            <consortium name="The Broad Institute Genome Sequencing Platform"/>
            <person name="Volkman S.K."/>
            <person name="Neafsey D.E."/>
            <person name="Dash A.P."/>
            <person name="Chitnis C.E."/>
            <person name="Hartl D.L."/>
            <person name="Young S.K."/>
            <person name="Kodira C.D."/>
            <person name="Zeng Q."/>
            <person name="Koehrsen M."/>
            <person name="Godfrey P."/>
            <person name="Alvarado L."/>
            <person name="Berlin A."/>
            <person name="Borenstein D."/>
            <person name="Chen Z."/>
            <person name="Engels R."/>
            <person name="Freedman E."/>
            <person name="Gellesch M."/>
            <person name="Goldberg J."/>
            <person name="Griggs A."/>
            <person name="Gujja S."/>
            <person name="Heiman D."/>
            <person name="Hepburn T."/>
            <person name="Howarth C."/>
            <person name="Jen D."/>
            <person name="Larson L."/>
            <person name="Lewis B."/>
            <person name="Mehta T."/>
            <person name="Park D."/>
            <person name="Pearson M."/>
            <person name="Roberts A."/>
            <person name="Saif S."/>
            <person name="Shea T."/>
            <person name="Shenoy N."/>
            <person name="Sisk P."/>
            <person name="Stolte C."/>
            <person name="Sykes S."/>
            <person name="Walk T."/>
            <person name="White J."/>
            <person name="Yandava C."/>
            <person name="Wirth D.F."/>
            <person name="Nusbaum C."/>
            <person name="Birren B."/>
        </authorList>
    </citation>
    <scope>NUCLEOTIDE SEQUENCE [LARGE SCALE GENOMIC DNA]</scope>
    <source>
        <strain evidence="6">IGH-CR14</strain>
    </source>
</reference>
<dbReference type="GO" id="GO:0007017">
    <property type="term" value="P:microtubule-based process"/>
    <property type="evidence" value="ECO:0007669"/>
    <property type="project" value="InterPro"/>
</dbReference>
<dbReference type="GO" id="GO:0005737">
    <property type="term" value="C:cytoplasm"/>
    <property type="evidence" value="ECO:0007669"/>
    <property type="project" value="UniProtKB-SubCell"/>
</dbReference>
<accession>A0A0L1IE10</accession>
<dbReference type="InterPro" id="IPR028133">
    <property type="entry name" value="Dynamitin"/>
</dbReference>
<proteinExistence type="predicted"/>
<dbReference type="Proteomes" id="UP000054562">
    <property type="component" value="Unassembled WGS sequence"/>
</dbReference>
<sequence>MSLISNDMKDEIEEGDEKKENFQNRQREIETNEYKTNHENNNNMDEIRKDNNISNNINENLKRDDSSDYNVKENIPMVHKDSIIKEDISSKNDLLLDDKNNFVKNMITPEIQNEQMIDKDMLNNIKLYSKKFEEKRKKDILNCYNECNNNNNNKATNKKDYSEKKSLNISPDSSNYYVCHNEPKELYKDIEEEKIKKYKQEDIEIKEFIDISTYNEPKHSYEFYKNKILKIYDNGVQVEIQPDKLKYNNSTYYEYNQGMKSFLEDPLCYLQKLKCEVDDISSYIIEIGNIHTTNEALNNEGNNNNNILNDEEIKENDKLIKHILHDREPQEVLVELLSLKKDITNILNDESLKKYFQHEYNNKEIYNEGNEKCDTYDKNDMNYPVNINSNNVDIHTLFETLQNCDDLFSNNTNIQSCSENQIDNTKSVQKFDIYTVKNKKEERHIHVTDLLTMEKKITRIEKVLGIDKMSMLPYDDLNHAILDIYNKLSLLDNNKLENVKKKVQILQSEFLNLKKYKKELLNISKERGNYEETIDELFKILDIWKKTHHIIPNVLSRLYQLKKIHDNADSFSSRINDLENEQIKLSDTLNIAESNIKLINSKMDESIELLKNTLTKIECQNKLIRQIYWLEQKKKK</sequence>
<evidence type="ECO:0000256" key="2">
    <source>
        <dbReference type="ARBA" id="ARBA00022490"/>
    </source>
</evidence>
<evidence type="ECO:0000313" key="6">
    <source>
        <dbReference type="Proteomes" id="UP000054562"/>
    </source>
</evidence>
<evidence type="ECO:0000256" key="4">
    <source>
        <dbReference type="SAM" id="MobiDB-lite"/>
    </source>
</evidence>
<feature type="coiled-coil region" evidence="3">
    <location>
        <begin position="561"/>
        <end position="595"/>
    </location>
</feature>
<dbReference type="GO" id="GO:0005869">
    <property type="term" value="C:dynactin complex"/>
    <property type="evidence" value="ECO:0007669"/>
    <property type="project" value="InterPro"/>
</dbReference>
<evidence type="ECO:0000256" key="1">
    <source>
        <dbReference type="ARBA" id="ARBA00004496"/>
    </source>
</evidence>
<keyword evidence="2" id="KW-0963">Cytoplasm</keyword>
<organism evidence="5 6">
    <name type="scientific">Plasmodium falciparum IGH-CR14</name>
    <dbReference type="NCBI Taxonomy" id="580059"/>
    <lineage>
        <taxon>Eukaryota</taxon>
        <taxon>Sar</taxon>
        <taxon>Alveolata</taxon>
        <taxon>Apicomplexa</taxon>
        <taxon>Aconoidasida</taxon>
        <taxon>Haemosporida</taxon>
        <taxon>Plasmodiidae</taxon>
        <taxon>Plasmodium</taxon>
        <taxon>Plasmodium (Laverania)</taxon>
    </lineage>
</organism>
<dbReference type="PANTHER" id="PTHR15346">
    <property type="entry name" value="DYNACTIN SUBUNIT"/>
    <property type="match status" value="1"/>
</dbReference>
<name>A0A0L1IE10_PLAFA</name>
<dbReference type="EMBL" id="GG665306">
    <property type="protein sequence ID" value="KNG77425.1"/>
    <property type="molecule type" value="Genomic_DNA"/>
</dbReference>
<evidence type="ECO:0000313" key="5">
    <source>
        <dbReference type="EMBL" id="KNG77425.1"/>
    </source>
</evidence>
<feature type="region of interest" description="Disordered" evidence="4">
    <location>
        <begin position="1"/>
        <end position="65"/>
    </location>
</feature>
<comment type="subcellular location">
    <subcellularLocation>
        <location evidence="1">Cytoplasm</location>
    </subcellularLocation>
</comment>
<protein>
    <submittedName>
        <fullName evidence="5">Pb-reticulocyte binding protein</fullName>
    </submittedName>
</protein>
<dbReference type="AlphaFoldDB" id="A0A0L1IE10"/>